<dbReference type="EMBL" id="PKSM01000144">
    <property type="protein sequence ID" value="POW07725.1"/>
    <property type="molecule type" value="Genomic_DNA"/>
</dbReference>
<dbReference type="PROSITE" id="PS50172">
    <property type="entry name" value="BRCT"/>
    <property type="match status" value="3"/>
</dbReference>
<dbReference type="GO" id="GO:0007095">
    <property type="term" value="P:mitotic G2 DNA damage checkpoint signaling"/>
    <property type="evidence" value="ECO:0007669"/>
    <property type="project" value="TreeGrafter"/>
</dbReference>
<feature type="compositionally biased region" description="Polar residues" evidence="2">
    <location>
        <begin position="833"/>
        <end position="844"/>
    </location>
</feature>
<proteinExistence type="predicted"/>
<dbReference type="OrthoDB" id="251770at2759"/>
<name>A0A2S4VE16_9BASI</name>
<feature type="domain" description="BRCT" evidence="3">
    <location>
        <begin position="166"/>
        <end position="266"/>
    </location>
</feature>
<organism evidence="4 5">
    <name type="scientific">Puccinia striiformis</name>
    <dbReference type="NCBI Taxonomy" id="27350"/>
    <lineage>
        <taxon>Eukaryota</taxon>
        <taxon>Fungi</taxon>
        <taxon>Dikarya</taxon>
        <taxon>Basidiomycota</taxon>
        <taxon>Pucciniomycotina</taxon>
        <taxon>Pucciniomycetes</taxon>
        <taxon>Pucciniales</taxon>
        <taxon>Pucciniaceae</taxon>
        <taxon>Puccinia</taxon>
    </lineage>
</organism>
<comment type="caution">
    <text evidence="4">The sequence shown here is derived from an EMBL/GenBank/DDBJ whole genome shotgun (WGS) entry which is preliminary data.</text>
</comment>
<dbReference type="GO" id="GO:0006270">
    <property type="term" value="P:DNA replication initiation"/>
    <property type="evidence" value="ECO:0007669"/>
    <property type="project" value="TreeGrafter"/>
</dbReference>
<feature type="compositionally biased region" description="Basic and acidic residues" evidence="2">
    <location>
        <begin position="809"/>
        <end position="821"/>
    </location>
</feature>
<gene>
    <name evidence="4" type="ORF">PSHT_09827</name>
</gene>
<dbReference type="InterPro" id="IPR001357">
    <property type="entry name" value="BRCT_dom"/>
</dbReference>
<dbReference type="SMART" id="SM00292">
    <property type="entry name" value="BRCT"/>
    <property type="match status" value="4"/>
</dbReference>
<protein>
    <recommendedName>
        <fullName evidence="3">BRCT domain-containing protein</fullName>
    </recommendedName>
</protein>
<accession>A0A2S4VE16</accession>
<dbReference type="InterPro" id="IPR036420">
    <property type="entry name" value="BRCT_dom_sf"/>
</dbReference>
<keyword evidence="5" id="KW-1185">Reference proteome</keyword>
<dbReference type="GO" id="GO:0033314">
    <property type="term" value="P:mitotic DNA replication checkpoint signaling"/>
    <property type="evidence" value="ECO:0007669"/>
    <property type="project" value="TreeGrafter"/>
</dbReference>
<dbReference type="Pfam" id="PF12738">
    <property type="entry name" value="PTCB-BRCT"/>
    <property type="match status" value="1"/>
</dbReference>
<dbReference type="CDD" id="cd17731">
    <property type="entry name" value="BRCT_TopBP1_rpt2_like"/>
    <property type="match status" value="2"/>
</dbReference>
<feature type="region of interest" description="Disordered" evidence="2">
    <location>
        <begin position="978"/>
        <end position="1050"/>
    </location>
</feature>
<feature type="region of interest" description="Disordered" evidence="2">
    <location>
        <begin position="606"/>
        <end position="629"/>
    </location>
</feature>
<dbReference type="CDD" id="cd00027">
    <property type="entry name" value="BRCT"/>
    <property type="match status" value="1"/>
</dbReference>
<feature type="compositionally biased region" description="Polar residues" evidence="2">
    <location>
        <begin position="1017"/>
        <end position="1031"/>
    </location>
</feature>
<evidence type="ECO:0000259" key="3">
    <source>
        <dbReference type="PROSITE" id="PS50172"/>
    </source>
</evidence>
<feature type="domain" description="BRCT" evidence="3">
    <location>
        <begin position="73"/>
        <end position="144"/>
    </location>
</feature>
<feature type="region of interest" description="Disordered" evidence="2">
    <location>
        <begin position="1"/>
        <end position="53"/>
    </location>
</feature>
<dbReference type="SUPFAM" id="SSF52113">
    <property type="entry name" value="BRCT domain"/>
    <property type="match status" value="5"/>
</dbReference>
<evidence type="ECO:0000256" key="2">
    <source>
        <dbReference type="SAM" id="MobiDB-lite"/>
    </source>
</evidence>
<reference evidence="5" key="2">
    <citation type="journal article" date="2018" name="BMC Genomics">
        <title>Genomic insights into host adaptation between the wheat stripe rust pathogen (Puccinia striiformis f. sp. tritici) and the barley stripe rust pathogen (Puccinia striiformis f. sp. hordei).</title>
        <authorList>
            <person name="Xia C."/>
            <person name="Wang M."/>
            <person name="Yin C."/>
            <person name="Cornejo O.E."/>
            <person name="Hulbert S.H."/>
            <person name="Chen X."/>
        </authorList>
    </citation>
    <scope>NUCLEOTIDE SEQUENCE [LARGE SCALE GENOMIC DNA]</scope>
    <source>
        <strain evidence="5">93TX-2</strain>
    </source>
</reference>
<dbReference type="Proteomes" id="UP000238274">
    <property type="component" value="Unassembled WGS sequence"/>
</dbReference>
<reference evidence="4 5" key="1">
    <citation type="submission" date="2017-12" db="EMBL/GenBank/DDBJ databases">
        <title>Gene loss provides genomic basis for host adaptation in cereal stripe rust fungi.</title>
        <authorList>
            <person name="Xia C."/>
        </authorList>
    </citation>
    <scope>NUCLEOTIDE SEQUENCE [LARGE SCALE GENOMIC DNA]</scope>
    <source>
        <strain evidence="4 5">93TX-2</strain>
    </source>
</reference>
<feature type="region of interest" description="Disordered" evidence="2">
    <location>
        <begin position="776"/>
        <end position="844"/>
    </location>
</feature>
<dbReference type="PANTHER" id="PTHR13561">
    <property type="entry name" value="DNA REPLICATION REGULATOR DPB11-RELATED"/>
    <property type="match status" value="1"/>
</dbReference>
<dbReference type="AlphaFoldDB" id="A0A2S4VE16"/>
<sequence length="1050" mass="117002">MAFGHKRGGTKVNGAKLKPALPPPPPIKAGSNHINTGKGKNSKKGKEKESTKVVVDEEKEDQYDRNFMESIRRDKPPLTGCVVCLSGISDPVRSQAIAYAEKLGAKIEKALTMDVTHLICDRPGSDKYNVALKHSIRVMLPLWLETLYSSFTEGEDIDLNDITQRYTMKPFHTLKLAITGRASSSRTPFIKLAEDNGAIVSIDLEIDCTHLIVLSLAPPNETDPTIFEIEKVQAARKAANIKVVWQEWLEDCVQRQGSLPEDPYLVIENAPRPGRLVHLDPEFVNDAAIDPKEFVRAGIQGHKFETAVTRRNFNSGSQNAIMASIIAQQDLPLRRHPSNLSFKSADAEGHRKRLEEDLPHIFPRKMTLSEQPPPCSHASANSSTVSHALLKDLSKDVGPASIVKKLRCAKSEKFGNPSSTSGTETTSHRTVPGLFRGLKISSIGCPPLHQRKIATLVTQCDGQFTEIHSMADYTVVPLINPPSIPSGCNPVGHHWVEQSLFERKVIDPDKHWSGRPVRLDPFPNPEQYSFSSCGFTDVEEHIIQQIIKKLNLKFVEHPRRSEVSHFFVGPVEGSSRVNRVKSWTDKVMVDFEWLVRKCNGDRILRSSRPPSLARGSRTTPESLDNNLAPDTNDIPLSECVIFMTRKGSLHPNSKFLTDCRKLGARVVDKLNETVTHVVHATERANDPLRELKWARSRNLFIVHPHWLSECKTKLTRADELEFPATYDPQRALSYCAPPSTEITMADVTFNSISEEVSRSTSRRTHELSESILEQDERFYQSPNSRAPVEPVTNGTTPAIAKVADEATEQSERMPESDDQQNHRPPSSHYAASPRSNICPTSSPSRQAVLGVDTQLGGFMEILQQGNIDLTGKVKEKDNRKSRKRGIDESSRGSDHQVAAEEGHPSVANMSNGLHRTMSEFSHHSSAAASQIGGYHERNSFEESMDVTWEDPAAKREILKAINDPSCLTTRKTIIRRQQVPQKSAALVDSPTSDSNLHPNRNHSRISSKTHSVKDVENLQNDITSNADSQKITILPPLKNKRPRLIGHEQN</sequence>
<feature type="compositionally biased region" description="Polar residues" evidence="2">
    <location>
        <begin position="989"/>
        <end position="998"/>
    </location>
</feature>
<keyword evidence="1" id="KW-0677">Repeat</keyword>
<feature type="compositionally biased region" description="Basic and acidic residues" evidence="2">
    <location>
        <begin position="872"/>
        <end position="903"/>
    </location>
</feature>
<dbReference type="InterPro" id="IPR059215">
    <property type="entry name" value="BRCT2_TopBP1-like"/>
</dbReference>
<reference evidence="5" key="3">
    <citation type="journal article" date="2018" name="Mol. Plant Microbe Interact.">
        <title>Genome sequence resources for the wheat stripe rust pathogen (Puccinia striiformis f. sp. tritici) and the barley stripe rust pathogen (Puccinia striiformis f. sp. hordei).</title>
        <authorList>
            <person name="Xia C."/>
            <person name="Wang M."/>
            <person name="Yin C."/>
            <person name="Cornejo O.E."/>
            <person name="Hulbert S.H."/>
            <person name="Chen X."/>
        </authorList>
    </citation>
    <scope>NUCLEOTIDE SEQUENCE [LARGE SCALE GENOMIC DNA]</scope>
    <source>
        <strain evidence="5">93TX-2</strain>
    </source>
</reference>
<feature type="domain" description="BRCT" evidence="3">
    <location>
        <begin position="631"/>
        <end position="710"/>
    </location>
</feature>
<dbReference type="Gene3D" id="3.40.50.10190">
    <property type="entry name" value="BRCT domain"/>
    <property type="match status" value="4"/>
</dbReference>
<evidence type="ECO:0000313" key="4">
    <source>
        <dbReference type="EMBL" id="POW07725.1"/>
    </source>
</evidence>
<feature type="compositionally biased region" description="Polar residues" evidence="2">
    <location>
        <begin position="616"/>
        <end position="629"/>
    </location>
</feature>
<evidence type="ECO:0000256" key="1">
    <source>
        <dbReference type="ARBA" id="ARBA00022737"/>
    </source>
</evidence>
<dbReference type="Pfam" id="PF00533">
    <property type="entry name" value="BRCT"/>
    <property type="match status" value="2"/>
</dbReference>
<feature type="region of interest" description="Disordered" evidence="2">
    <location>
        <begin position="872"/>
        <end position="911"/>
    </location>
</feature>
<dbReference type="VEuPathDB" id="FungiDB:PSHT_09827"/>
<evidence type="ECO:0000313" key="5">
    <source>
        <dbReference type="Proteomes" id="UP000238274"/>
    </source>
</evidence>
<feature type="compositionally biased region" description="Basic and acidic residues" evidence="2">
    <location>
        <begin position="44"/>
        <end position="53"/>
    </location>
</feature>
<dbReference type="VEuPathDB" id="FungiDB:PSTT_07134"/>
<dbReference type="PANTHER" id="PTHR13561:SF20">
    <property type="entry name" value="DNA TOPOISOMERASE 2-BINDING PROTEIN 1"/>
    <property type="match status" value="1"/>
</dbReference>